<dbReference type="RefSeq" id="WP_013653678.1">
    <property type="nucleotide sequence ID" value="NC_015259.1"/>
</dbReference>
<dbReference type="OrthoDB" id="1346484at2"/>
<dbReference type="PATRIC" id="fig|991905.3.peg.3022"/>
<dbReference type="EMBL" id="CP002568">
    <property type="protein sequence ID" value="ADZ71365.1"/>
    <property type="molecule type" value="Genomic_DNA"/>
</dbReference>
<evidence type="ECO:0000259" key="2">
    <source>
        <dbReference type="Pfam" id="PF06863"/>
    </source>
</evidence>
<feature type="transmembrane region" description="Helical" evidence="1">
    <location>
        <begin position="12"/>
        <end position="35"/>
    </location>
</feature>
<dbReference type="Proteomes" id="UP000008130">
    <property type="component" value="Chromosome"/>
</dbReference>
<proteinExistence type="predicted"/>
<gene>
    <name evidence="3" type="ordered locus">SL003B_2942</name>
</gene>
<evidence type="ECO:0000313" key="3">
    <source>
        <dbReference type="EMBL" id="ADZ71365.1"/>
    </source>
</evidence>
<evidence type="ECO:0000313" key="4">
    <source>
        <dbReference type="Proteomes" id="UP000008130"/>
    </source>
</evidence>
<name>F2IV34_POLGS</name>
<organism evidence="3 4">
    <name type="scientific">Polymorphum gilvum (strain LMG 25793 / CGMCC 1.9160 / SL003B-26A1)</name>
    <dbReference type="NCBI Taxonomy" id="991905"/>
    <lineage>
        <taxon>Bacteria</taxon>
        <taxon>Pseudomonadati</taxon>
        <taxon>Pseudomonadota</taxon>
        <taxon>Alphaproteobacteria</taxon>
        <taxon>Rhodobacterales</taxon>
        <taxon>Paracoccaceae</taxon>
        <taxon>Polymorphum</taxon>
    </lineage>
</organism>
<dbReference type="eggNOG" id="COG5436">
    <property type="taxonomic scope" value="Bacteria"/>
</dbReference>
<feature type="domain" description="DUF1254" evidence="2">
    <location>
        <begin position="76"/>
        <end position="174"/>
    </location>
</feature>
<sequence>MTRFLPLRPLLYVLATLLLAGIVHILVVLTVPGHVRVDAFEKLARFGPDRTFNVLRDIAPGSEPLPMLDPAMKHAICRFRLTDGPVHMSASVDSPFWSLGLFNGAGEVVYSLNNRTSGSGELAMLVLSPEQLSILRENPPENLDELIVIETEESDGFALLRAFVPDAAHKSSVDAGLAAARCATLSGRSR</sequence>
<keyword evidence="1" id="KW-0472">Membrane</keyword>
<keyword evidence="4" id="KW-1185">Reference proteome</keyword>
<protein>
    <recommendedName>
        <fullName evidence="2">DUF1254 domain-containing protein</fullName>
    </recommendedName>
</protein>
<dbReference type="PIRSF" id="PIRSF010244">
    <property type="entry name" value="UCP010244_imp"/>
    <property type="match status" value="1"/>
</dbReference>
<dbReference type="InterPro" id="IPR014456">
    <property type="entry name" value="UCP010244_IM"/>
</dbReference>
<dbReference type="STRING" id="991905.SL003B_2942"/>
<dbReference type="InterPro" id="IPR010679">
    <property type="entry name" value="DUF1254"/>
</dbReference>
<keyword evidence="1" id="KW-0812">Transmembrane</keyword>
<dbReference type="AlphaFoldDB" id="F2IV34"/>
<keyword evidence="1" id="KW-1133">Transmembrane helix</keyword>
<reference evidence="3 4" key="1">
    <citation type="journal article" date="2011" name="J. Bacteriol.">
        <title>Complete genome sequence of Polymorphum gilvum SL003B-26A1T, a crude oil-degrading bacterium from oil-polluted saline soil.</title>
        <authorList>
            <person name="Li S.G."/>
            <person name="Tang Y.Q."/>
            <person name="Nie Y."/>
            <person name="Cai M."/>
            <person name="Wu X.L."/>
        </authorList>
    </citation>
    <scope>NUCLEOTIDE SEQUENCE [LARGE SCALE GENOMIC DNA]</scope>
    <source>
        <strain evidence="4">LMG 25793 / CGMCC 1.9160 / SL003B-26A1</strain>
    </source>
</reference>
<dbReference type="Pfam" id="PF06863">
    <property type="entry name" value="DUF1254"/>
    <property type="match status" value="1"/>
</dbReference>
<dbReference type="HOGENOM" id="CLU_113999_1_0_5"/>
<dbReference type="KEGG" id="pgv:SL003B_2942"/>
<evidence type="ECO:0000256" key="1">
    <source>
        <dbReference type="SAM" id="Phobius"/>
    </source>
</evidence>
<accession>F2IV34</accession>